<evidence type="ECO:0008006" key="6">
    <source>
        <dbReference type="Google" id="ProtNLM"/>
    </source>
</evidence>
<reference evidence="4" key="1">
    <citation type="submission" date="2022-06" db="EMBL/GenBank/DDBJ databases">
        <authorList>
            <person name="Berger JAMES D."/>
            <person name="Berger JAMES D."/>
        </authorList>
    </citation>
    <scope>NUCLEOTIDE SEQUENCE [LARGE SCALE GENOMIC DNA]</scope>
</reference>
<reference evidence="5" key="2">
    <citation type="submission" date="2023-11" db="UniProtKB">
        <authorList>
            <consortium name="WormBaseParasite"/>
        </authorList>
    </citation>
    <scope>IDENTIFICATION</scope>
</reference>
<name>A0AA85JC38_TRIRE</name>
<protein>
    <recommendedName>
        <fullName evidence="6">LisH domain-containing protein</fullName>
    </recommendedName>
</protein>
<dbReference type="PANTHER" id="PTHR15431:SF9">
    <property type="entry name" value="CENTROSOMAL PROTEIN 43"/>
    <property type="match status" value="1"/>
</dbReference>
<evidence type="ECO:0000313" key="5">
    <source>
        <dbReference type="WBParaSite" id="TREG1_22910.1"/>
    </source>
</evidence>
<organism evidence="4 5">
    <name type="scientific">Trichobilharzia regenti</name>
    <name type="common">Nasal bird schistosome</name>
    <dbReference type="NCBI Taxonomy" id="157069"/>
    <lineage>
        <taxon>Eukaryota</taxon>
        <taxon>Metazoa</taxon>
        <taxon>Spiralia</taxon>
        <taxon>Lophotrochozoa</taxon>
        <taxon>Platyhelminthes</taxon>
        <taxon>Trematoda</taxon>
        <taxon>Digenea</taxon>
        <taxon>Strigeidida</taxon>
        <taxon>Schistosomatoidea</taxon>
        <taxon>Schistosomatidae</taxon>
        <taxon>Trichobilharzia</taxon>
    </lineage>
</organism>
<dbReference type="GO" id="GO:0005813">
    <property type="term" value="C:centrosome"/>
    <property type="evidence" value="ECO:0007669"/>
    <property type="project" value="TreeGrafter"/>
</dbReference>
<evidence type="ECO:0000256" key="1">
    <source>
        <dbReference type="ARBA" id="ARBA00022490"/>
    </source>
</evidence>
<evidence type="ECO:0000256" key="3">
    <source>
        <dbReference type="SAM" id="MobiDB-lite"/>
    </source>
</evidence>
<accession>A0AA85JC38</accession>
<dbReference type="Proteomes" id="UP000050795">
    <property type="component" value="Unassembled WGS sequence"/>
</dbReference>
<evidence type="ECO:0000313" key="4">
    <source>
        <dbReference type="Proteomes" id="UP000050795"/>
    </source>
</evidence>
<feature type="compositionally biased region" description="Polar residues" evidence="3">
    <location>
        <begin position="163"/>
        <end position="190"/>
    </location>
</feature>
<dbReference type="AlphaFoldDB" id="A0AA85JC38"/>
<feature type="compositionally biased region" description="Low complexity" evidence="3">
    <location>
        <begin position="136"/>
        <end position="150"/>
    </location>
</feature>
<proteinExistence type="predicted"/>
<feature type="region of interest" description="Disordered" evidence="3">
    <location>
        <begin position="135"/>
        <end position="190"/>
    </location>
</feature>
<keyword evidence="2" id="KW-0206">Cytoskeleton</keyword>
<dbReference type="PANTHER" id="PTHR15431">
    <property type="entry name" value="FGFR1 ONCOGENE PARTNER/LISH DOMAIN-CONTAINING PROTEIN"/>
    <property type="match status" value="1"/>
</dbReference>
<dbReference type="WBParaSite" id="TREG1_22910.1">
    <property type="protein sequence ID" value="TREG1_22910.1"/>
    <property type="gene ID" value="TREG1_22910"/>
</dbReference>
<keyword evidence="4" id="KW-1185">Reference proteome</keyword>
<evidence type="ECO:0000256" key="2">
    <source>
        <dbReference type="ARBA" id="ARBA00023212"/>
    </source>
</evidence>
<dbReference type="Gene3D" id="1.20.960.40">
    <property type="match status" value="1"/>
</dbReference>
<keyword evidence="1" id="KW-0963">Cytoplasm</keyword>
<sequence>MDGFDGMTDEEIHLKEALIRSLNEEGILPKIQAQLKAAVYLALEKHNYAEGLSSLNQSTRAFWSTENGLIIASLLVDFMTVMKLENTLNVLKHEAQMEQIRLLDSDTLTSLLPVGRTSENSSVLLSMVETLKNIRSSKMNDTDSSSTSNNSRKRLSRIPVLQNRVTSSRSQASEETLYNTSRRGDKSSNTNEYAKIHQESSFQEPVNNCSNRLQMRSPTHGPRKFCAPQVQTHQYREILASLNPLEVRVYAPVKKQSPINDDKSDVDDDDDIEEVLKTEESVADDAVDQTVDSEQSLGLDYVEEVQSSLNPVLPTRLVQ</sequence>